<reference evidence="1 2" key="1">
    <citation type="submission" date="2018-08" db="EMBL/GenBank/DDBJ databases">
        <authorList>
            <person name="Laetsch R D."/>
            <person name="Stevens L."/>
            <person name="Kumar S."/>
            <person name="Blaxter L. M."/>
        </authorList>
    </citation>
    <scope>NUCLEOTIDE SEQUENCE [LARGE SCALE GENOMIC DNA]</scope>
</reference>
<name>A0A3P6U8V7_LITSI</name>
<accession>A0A3P6U8V7</accession>
<dbReference type="EMBL" id="UYRX01001053">
    <property type="protein sequence ID" value="VDK87920.1"/>
    <property type="molecule type" value="Genomic_DNA"/>
</dbReference>
<dbReference type="SUPFAM" id="SSF54427">
    <property type="entry name" value="NTF2-like"/>
    <property type="match status" value="1"/>
</dbReference>
<dbReference type="AlphaFoldDB" id="A0A3P6U8V7"/>
<protein>
    <recommendedName>
        <fullName evidence="3">DUF4440 domain-containing protein</fullName>
    </recommendedName>
</protein>
<evidence type="ECO:0000313" key="2">
    <source>
        <dbReference type="Proteomes" id="UP000277928"/>
    </source>
</evidence>
<gene>
    <name evidence="1" type="ORF">NLS_LOCUS8406</name>
</gene>
<dbReference type="OMA" id="FALWINR"/>
<evidence type="ECO:0008006" key="3">
    <source>
        <dbReference type="Google" id="ProtNLM"/>
    </source>
</evidence>
<sequence>MDQEAGTFARFNVGLGKQQQLLLNSLSKTHYIVEQLHQAIQENAKLLDSYNAEGNLDGILSLYDNDAELIEPQTPTCRGLGALQVYYETMKKLRLLPQERCITELHALSPFIVLERGKYKIQKSKKGFTEGRYFSLWINRTDWKILQECRMLVV</sequence>
<proteinExistence type="predicted"/>
<dbReference type="InterPro" id="IPR032710">
    <property type="entry name" value="NTF2-like_dom_sf"/>
</dbReference>
<keyword evidence="2" id="KW-1185">Reference proteome</keyword>
<evidence type="ECO:0000313" key="1">
    <source>
        <dbReference type="EMBL" id="VDK87920.1"/>
    </source>
</evidence>
<organism evidence="1 2">
    <name type="scientific">Litomosoides sigmodontis</name>
    <name type="common">Filarial nematode worm</name>
    <dbReference type="NCBI Taxonomy" id="42156"/>
    <lineage>
        <taxon>Eukaryota</taxon>
        <taxon>Metazoa</taxon>
        <taxon>Ecdysozoa</taxon>
        <taxon>Nematoda</taxon>
        <taxon>Chromadorea</taxon>
        <taxon>Rhabditida</taxon>
        <taxon>Spirurina</taxon>
        <taxon>Spiruromorpha</taxon>
        <taxon>Filarioidea</taxon>
        <taxon>Onchocercidae</taxon>
        <taxon>Litomosoides</taxon>
    </lineage>
</organism>
<dbReference type="OrthoDB" id="5816030at2759"/>
<dbReference type="Proteomes" id="UP000277928">
    <property type="component" value="Unassembled WGS sequence"/>
</dbReference>
<dbReference type="Gene3D" id="3.10.450.50">
    <property type="match status" value="1"/>
</dbReference>